<keyword evidence="2" id="KW-1185">Reference proteome</keyword>
<proteinExistence type="predicted"/>
<reference evidence="2" key="1">
    <citation type="journal article" date="2019" name="Int. J. Syst. Evol. Microbiol.">
        <title>The Global Catalogue of Microorganisms (GCM) 10K type strain sequencing project: providing services to taxonomists for standard genome sequencing and annotation.</title>
        <authorList>
            <consortium name="The Broad Institute Genomics Platform"/>
            <consortium name="The Broad Institute Genome Sequencing Center for Infectious Disease"/>
            <person name="Wu L."/>
            <person name="Ma J."/>
        </authorList>
    </citation>
    <scope>NUCLEOTIDE SEQUENCE [LARGE SCALE GENOMIC DNA]</scope>
    <source>
        <strain evidence="2">CCUG 2113</strain>
    </source>
</reference>
<name>A0ABV8DIH8_9BURK</name>
<dbReference type="Proteomes" id="UP001595693">
    <property type="component" value="Unassembled WGS sequence"/>
</dbReference>
<dbReference type="Pfam" id="PF11185">
    <property type="entry name" value="DUF2971"/>
    <property type="match status" value="1"/>
</dbReference>
<evidence type="ECO:0000313" key="1">
    <source>
        <dbReference type="EMBL" id="MFC3938038.1"/>
    </source>
</evidence>
<dbReference type="EMBL" id="JBHSAJ010000162">
    <property type="protein sequence ID" value="MFC3938038.1"/>
    <property type="molecule type" value="Genomic_DNA"/>
</dbReference>
<dbReference type="InterPro" id="IPR021352">
    <property type="entry name" value="DUF2971"/>
</dbReference>
<dbReference type="RefSeq" id="WP_082437466.1">
    <property type="nucleotide sequence ID" value="NZ_JAMXAX010000275.1"/>
</dbReference>
<protein>
    <submittedName>
        <fullName evidence="1">DUF2971 domain-containing protein</fullName>
    </submittedName>
</protein>
<evidence type="ECO:0000313" key="2">
    <source>
        <dbReference type="Proteomes" id="UP001595693"/>
    </source>
</evidence>
<accession>A0ABV8DIH8</accession>
<gene>
    <name evidence="1" type="ORF">ACFOW3_25805</name>
</gene>
<comment type="caution">
    <text evidence="1">The sequence shown here is derived from an EMBL/GenBank/DDBJ whole genome shotgun (WGS) entry which is preliminary data.</text>
</comment>
<sequence>MRLPPKFYKYRGMSNGSEKFVERTVLNDELYMATSSSFNDPFDLNPVFSFEGSKEEQIEDYIRLHEKFGVQCDGDLREIATALVEERLSADAIENTEATMGIAHRLAVADVTGVYCLTTEPDNLLMWAHYADNHKGICLEFSNQIALEVGVPMKVAYSHLRTPIRMYGAQENSLELSLCTKSSHWAYEEEWRLIRPQYDGGKGVAVFRPACLTGIIIGALASPETIDLVQCWARTRKEPLRLSRAVLSKREFALELRPFPR</sequence>
<organism evidence="1 2">
    <name type="scientific">Acidovorax facilis</name>
    <dbReference type="NCBI Taxonomy" id="12917"/>
    <lineage>
        <taxon>Bacteria</taxon>
        <taxon>Pseudomonadati</taxon>
        <taxon>Pseudomonadota</taxon>
        <taxon>Betaproteobacteria</taxon>
        <taxon>Burkholderiales</taxon>
        <taxon>Comamonadaceae</taxon>
        <taxon>Acidovorax</taxon>
    </lineage>
</organism>